<feature type="domain" description="Double-GTPase 2" evidence="3">
    <location>
        <begin position="276"/>
        <end position="520"/>
    </location>
</feature>
<feature type="compositionally biased region" description="Low complexity" evidence="1">
    <location>
        <begin position="326"/>
        <end position="340"/>
    </location>
</feature>
<keyword evidence="2" id="KW-0472">Membrane</keyword>
<dbReference type="EMBL" id="JAUZMY010000001">
    <property type="protein sequence ID" value="MEE2035807.1"/>
    <property type="molecule type" value="Genomic_DNA"/>
</dbReference>
<dbReference type="RefSeq" id="WP_330089632.1">
    <property type="nucleotide sequence ID" value="NZ_JAUZMY010000001.1"/>
</dbReference>
<feature type="transmembrane region" description="Helical" evidence="2">
    <location>
        <begin position="51"/>
        <end position="71"/>
    </location>
</feature>
<reference evidence="4 5" key="1">
    <citation type="submission" date="2023-08" db="EMBL/GenBank/DDBJ databases">
        <authorList>
            <person name="Girao M."/>
            <person name="Carvalho M.F."/>
        </authorList>
    </citation>
    <scope>NUCLEOTIDE SEQUENCE [LARGE SCALE GENOMIC DNA]</scope>
    <source>
        <strain evidence="4 5">CT-R113</strain>
    </source>
</reference>
<feature type="transmembrane region" description="Helical" evidence="2">
    <location>
        <begin position="77"/>
        <end position="103"/>
    </location>
</feature>
<feature type="region of interest" description="Disordered" evidence="1">
    <location>
        <begin position="542"/>
        <end position="625"/>
    </location>
</feature>
<dbReference type="Pfam" id="PF19993">
    <property type="entry name" value="DO-GTPase2"/>
    <property type="match status" value="1"/>
</dbReference>
<evidence type="ECO:0000259" key="3">
    <source>
        <dbReference type="Pfam" id="PF19993"/>
    </source>
</evidence>
<sequence length="625" mass="64874">MRGSTGGDRDAGTTRAGGEDGAARRQARGRASDAGRAGAPWSRRDDGDADLGLVCAVAAAVVLGLVAVYVLRWWLLAILVSAVVAAGVAAAVIGACVLSGLYLRRTHDVMFGDGRPGEPLPGTGDDPAHRAYHGGPAWWDLRAIVRRTWSSSALWGVFLGVHFAVHALLVTVYLAAAWTLVGALRVADAGLLVVRRVRMVCPGCFLRLGYPAYLCTRCQRRHGAIRPGLRGLVRRRCLCGAPLPTLLLLGSADLDALCPHCDRGLEHRPGEAREFVLPLFGGAAAGKTRLVAGMSTALAQAARNSPEAFVETVGGESAPRPRDGGRAPAAGRRPAPVPRGAEVRGLTVRVGAEGRTLLLQVFDAAGERCDRSATAEELTYLGQASTFVLAVDPLGIEAVWRAMTAGERSRLSGDRSLTRDPELAYGAVRDEIQRQYRMSGRALRFRRSRTRLAVVVTRGDLVRGTSVAPCGVAPGEWAERTLGLGNLLRQAAADFGEVRVFLTAATDGAGPPDPGLATLLRWVLAGEPAAFAGMLAAHVPAPAQRSGGHAPTAPGPERSAGAAPLSGAPLGLASKPAPPRAGDARDGPVIGANGADSADDSCGAADTVGPFGPGPSRPERVGGSR</sequence>
<comment type="caution">
    <text evidence="4">The sequence shown here is derived from an EMBL/GenBank/DDBJ whole genome shotgun (WGS) entry which is preliminary data.</text>
</comment>
<proteinExistence type="predicted"/>
<accession>A0ABU7K0N5</accession>
<feature type="region of interest" description="Disordered" evidence="1">
    <location>
        <begin position="312"/>
        <end position="340"/>
    </location>
</feature>
<keyword evidence="2" id="KW-1133">Transmembrane helix</keyword>
<feature type="compositionally biased region" description="Basic and acidic residues" evidence="1">
    <location>
        <begin position="7"/>
        <end position="23"/>
    </location>
</feature>
<keyword evidence="5" id="KW-1185">Reference proteome</keyword>
<feature type="transmembrane region" description="Helical" evidence="2">
    <location>
        <begin position="152"/>
        <end position="176"/>
    </location>
</feature>
<organism evidence="4 5">
    <name type="scientific">Nocardiopsis codii</name>
    <dbReference type="NCBI Taxonomy" id="3065942"/>
    <lineage>
        <taxon>Bacteria</taxon>
        <taxon>Bacillati</taxon>
        <taxon>Actinomycetota</taxon>
        <taxon>Actinomycetes</taxon>
        <taxon>Streptosporangiales</taxon>
        <taxon>Nocardiopsidaceae</taxon>
        <taxon>Nocardiopsis</taxon>
    </lineage>
</organism>
<evidence type="ECO:0000256" key="2">
    <source>
        <dbReference type="SAM" id="Phobius"/>
    </source>
</evidence>
<feature type="compositionally biased region" description="Low complexity" evidence="1">
    <location>
        <begin position="559"/>
        <end position="574"/>
    </location>
</feature>
<evidence type="ECO:0000256" key="1">
    <source>
        <dbReference type="SAM" id="MobiDB-lite"/>
    </source>
</evidence>
<name>A0ABU7K0N5_9ACTN</name>
<dbReference type="InterPro" id="IPR045528">
    <property type="entry name" value="DO-GTPase2"/>
</dbReference>
<evidence type="ECO:0000313" key="5">
    <source>
        <dbReference type="Proteomes" id="UP001356095"/>
    </source>
</evidence>
<feature type="region of interest" description="Disordered" evidence="1">
    <location>
        <begin position="1"/>
        <end position="44"/>
    </location>
</feature>
<gene>
    <name evidence="4" type="ORF">Q8791_01045</name>
</gene>
<protein>
    <recommendedName>
        <fullName evidence="3">Double-GTPase 2 domain-containing protein</fullName>
    </recommendedName>
</protein>
<evidence type="ECO:0000313" key="4">
    <source>
        <dbReference type="EMBL" id="MEE2035807.1"/>
    </source>
</evidence>
<feature type="compositionally biased region" description="Low complexity" evidence="1">
    <location>
        <begin position="591"/>
        <end position="606"/>
    </location>
</feature>
<dbReference type="Proteomes" id="UP001356095">
    <property type="component" value="Unassembled WGS sequence"/>
</dbReference>
<keyword evidence="2" id="KW-0812">Transmembrane</keyword>